<dbReference type="PANTHER" id="PTHR11360:SF252">
    <property type="entry name" value="MAJOR FACILITATOR SUPERFAMILY (MFS) PROFILE DOMAIN-CONTAINING PROTEIN-RELATED"/>
    <property type="match status" value="1"/>
</dbReference>
<evidence type="ECO:0000256" key="3">
    <source>
        <dbReference type="SAM" id="Phobius"/>
    </source>
</evidence>
<sequence length="442" mass="48099">MSNVKENEEPLTVETPVAQQENQSIVEDGLAAWMQALGSFLVYTATWGLLSAYGSYQSYYEHTLPDVATDNIAWVGTVEGVLLIISGVISGPIYDRGHIRSLLYVGTVLTVFGVMMLSLCTKYWQIMLAQGWCIGIGSGILYTPSITLVAMAFTKHRALAVCFATSGTAVGGIIYPIIFVRLQPSIGFAWATRVLGFITLAELIIALAIILPNAKPAITNKTGPPRALFEPRALTEPAFGMFCVALFFMWIAYWVPFFFIPTYAEFGLNATSTWSFYLLVITNAATIPGRLFAVFIIKYAGVAGGMFGFAFVSSILLYAWMAVNSLPGFEAWVVFLGLIMAPLAVFYPAIIPLLCPTKHVVGTRMGMASAAAALGVVFGAPVSSKLIDSATGEYWKMQVLIGSCMMVGAMCQAFVWWSLRRQDQDKEKATARQTSSNVRQAD</sequence>
<feature type="transmembrane region" description="Helical" evidence="3">
    <location>
        <begin position="274"/>
        <end position="292"/>
    </location>
</feature>
<dbReference type="RefSeq" id="XP_003839205.1">
    <property type="nucleotide sequence ID" value="XM_003839157.1"/>
</dbReference>
<dbReference type="InterPro" id="IPR036259">
    <property type="entry name" value="MFS_trans_sf"/>
</dbReference>
<gene>
    <name evidence="5" type="ORF">LEMA_P028780.1</name>
</gene>
<evidence type="ECO:0000313" key="5">
    <source>
        <dbReference type="EMBL" id="CBX95726.1"/>
    </source>
</evidence>
<feature type="transmembrane region" description="Helical" evidence="3">
    <location>
        <begin position="332"/>
        <end position="355"/>
    </location>
</feature>
<comment type="similarity">
    <text evidence="2">Belongs to the major facilitator superfamily. Monocarboxylate porter (TC 2.A.1.13) family.</text>
</comment>
<dbReference type="InterPro" id="IPR011701">
    <property type="entry name" value="MFS"/>
</dbReference>
<dbReference type="PANTHER" id="PTHR11360">
    <property type="entry name" value="MONOCARBOXYLATE TRANSPORTER"/>
    <property type="match status" value="1"/>
</dbReference>
<dbReference type="OrthoDB" id="6509908at2759"/>
<feature type="transmembrane region" description="Helical" evidence="3">
    <location>
        <begin position="299"/>
        <end position="320"/>
    </location>
</feature>
<name>E4ZVV0_LEPMJ</name>
<dbReference type="OMA" id="FWKSQCL"/>
<dbReference type="HOGENOM" id="CLU_001265_1_1_1"/>
<accession>E4ZVV0</accession>
<dbReference type="VEuPathDB" id="FungiDB:LEMA_P028780.1"/>
<keyword evidence="3" id="KW-0472">Membrane</keyword>
<dbReference type="InParanoid" id="E4ZVV0"/>
<proteinExistence type="inferred from homology"/>
<feature type="transmembrane region" description="Helical" evidence="3">
    <location>
        <begin position="233"/>
        <end position="254"/>
    </location>
</feature>
<dbReference type="Gene3D" id="1.20.1250.20">
    <property type="entry name" value="MFS general substrate transporter like domains"/>
    <property type="match status" value="1"/>
</dbReference>
<feature type="transmembrane region" description="Helical" evidence="3">
    <location>
        <begin position="367"/>
        <end position="387"/>
    </location>
</feature>
<dbReference type="EMBL" id="FP929127">
    <property type="protein sequence ID" value="CBX95726.1"/>
    <property type="molecule type" value="Genomic_DNA"/>
</dbReference>
<dbReference type="PROSITE" id="PS50850">
    <property type="entry name" value="MFS"/>
    <property type="match status" value="1"/>
</dbReference>
<feature type="transmembrane region" description="Helical" evidence="3">
    <location>
        <begin position="30"/>
        <end position="52"/>
    </location>
</feature>
<dbReference type="AlphaFoldDB" id="E4ZVV0"/>
<keyword evidence="6" id="KW-1185">Reference proteome</keyword>
<feature type="transmembrane region" description="Helical" evidence="3">
    <location>
        <begin position="158"/>
        <end position="178"/>
    </location>
</feature>
<feature type="transmembrane region" description="Helical" evidence="3">
    <location>
        <begin position="125"/>
        <end position="151"/>
    </location>
</feature>
<protein>
    <submittedName>
        <fullName evidence="5">Similar to MFS monocarboxylate transporter</fullName>
    </submittedName>
</protein>
<dbReference type="InterPro" id="IPR050327">
    <property type="entry name" value="Proton-linked_MCT"/>
</dbReference>
<dbReference type="GeneID" id="13288481"/>
<dbReference type="Proteomes" id="UP000002668">
    <property type="component" value="Genome"/>
</dbReference>
<dbReference type="GO" id="GO:0016020">
    <property type="term" value="C:membrane"/>
    <property type="evidence" value="ECO:0007669"/>
    <property type="project" value="UniProtKB-SubCell"/>
</dbReference>
<evidence type="ECO:0000256" key="1">
    <source>
        <dbReference type="ARBA" id="ARBA00004141"/>
    </source>
</evidence>
<reference evidence="6" key="1">
    <citation type="journal article" date="2011" name="Nat. Commun.">
        <title>Effector diversification within compartments of the Leptosphaeria maculans genome affected by Repeat-Induced Point mutations.</title>
        <authorList>
            <person name="Rouxel T."/>
            <person name="Grandaubert J."/>
            <person name="Hane J.K."/>
            <person name="Hoede C."/>
            <person name="van de Wouw A.P."/>
            <person name="Couloux A."/>
            <person name="Dominguez V."/>
            <person name="Anthouard V."/>
            <person name="Bally P."/>
            <person name="Bourras S."/>
            <person name="Cozijnsen A.J."/>
            <person name="Ciuffetti L.M."/>
            <person name="Degrave A."/>
            <person name="Dilmaghani A."/>
            <person name="Duret L."/>
            <person name="Fudal I."/>
            <person name="Goodwin S.B."/>
            <person name="Gout L."/>
            <person name="Glaser N."/>
            <person name="Linglin J."/>
            <person name="Kema G.H.J."/>
            <person name="Lapalu N."/>
            <person name="Lawrence C.B."/>
            <person name="May K."/>
            <person name="Meyer M."/>
            <person name="Ollivier B."/>
            <person name="Poulain J."/>
            <person name="Schoch C.L."/>
            <person name="Simon A."/>
            <person name="Spatafora J.W."/>
            <person name="Stachowiak A."/>
            <person name="Turgeon B.G."/>
            <person name="Tyler B.M."/>
            <person name="Vincent D."/>
            <person name="Weissenbach J."/>
            <person name="Amselem J."/>
            <person name="Quesneville H."/>
            <person name="Oliver R.P."/>
            <person name="Wincker P."/>
            <person name="Balesdent M.-H."/>
            <person name="Howlett B.J."/>
        </authorList>
    </citation>
    <scope>NUCLEOTIDE SEQUENCE [LARGE SCALE GENOMIC DNA]</scope>
    <source>
        <strain evidence="6">JN3 / isolate v23.1.3 / race Av1-4-5-6-7-8</strain>
    </source>
</reference>
<keyword evidence="3" id="KW-0812">Transmembrane</keyword>
<dbReference type="eggNOG" id="KOG2504">
    <property type="taxonomic scope" value="Eukaryota"/>
</dbReference>
<evidence type="ECO:0000313" key="6">
    <source>
        <dbReference type="Proteomes" id="UP000002668"/>
    </source>
</evidence>
<feature type="domain" description="Major facilitator superfamily (MFS) profile" evidence="4">
    <location>
        <begin position="31"/>
        <end position="420"/>
    </location>
</feature>
<feature type="transmembrane region" description="Helical" evidence="3">
    <location>
        <begin position="399"/>
        <end position="419"/>
    </location>
</feature>
<dbReference type="GO" id="GO:0022857">
    <property type="term" value="F:transmembrane transporter activity"/>
    <property type="evidence" value="ECO:0007669"/>
    <property type="project" value="InterPro"/>
</dbReference>
<keyword evidence="3" id="KW-1133">Transmembrane helix</keyword>
<feature type="transmembrane region" description="Helical" evidence="3">
    <location>
        <begin position="101"/>
        <end position="119"/>
    </location>
</feature>
<dbReference type="SUPFAM" id="SSF103473">
    <property type="entry name" value="MFS general substrate transporter"/>
    <property type="match status" value="1"/>
</dbReference>
<dbReference type="Pfam" id="PF07690">
    <property type="entry name" value="MFS_1"/>
    <property type="match status" value="1"/>
</dbReference>
<organism evidence="6">
    <name type="scientific">Leptosphaeria maculans (strain JN3 / isolate v23.1.3 / race Av1-4-5-6-7-8)</name>
    <name type="common">Blackleg fungus</name>
    <name type="synonym">Phoma lingam</name>
    <dbReference type="NCBI Taxonomy" id="985895"/>
    <lineage>
        <taxon>Eukaryota</taxon>
        <taxon>Fungi</taxon>
        <taxon>Dikarya</taxon>
        <taxon>Ascomycota</taxon>
        <taxon>Pezizomycotina</taxon>
        <taxon>Dothideomycetes</taxon>
        <taxon>Pleosporomycetidae</taxon>
        <taxon>Pleosporales</taxon>
        <taxon>Pleosporineae</taxon>
        <taxon>Leptosphaeriaceae</taxon>
        <taxon>Plenodomus</taxon>
        <taxon>Plenodomus lingam/Leptosphaeria maculans species complex</taxon>
    </lineage>
</organism>
<comment type="subcellular location">
    <subcellularLocation>
        <location evidence="1">Membrane</location>
        <topology evidence="1">Multi-pass membrane protein</topology>
    </subcellularLocation>
</comment>
<feature type="transmembrane region" description="Helical" evidence="3">
    <location>
        <begin position="190"/>
        <end position="212"/>
    </location>
</feature>
<evidence type="ECO:0000259" key="4">
    <source>
        <dbReference type="PROSITE" id="PS50850"/>
    </source>
</evidence>
<dbReference type="InterPro" id="IPR020846">
    <property type="entry name" value="MFS_dom"/>
</dbReference>
<evidence type="ECO:0000256" key="2">
    <source>
        <dbReference type="ARBA" id="ARBA00006727"/>
    </source>
</evidence>
<feature type="transmembrane region" description="Helical" evidence="3">
    <location>
        <begin position="72"/>
        <end position="94"/>
    </location>
</feature>